<evidence type="ECO:0000313" key="1">
    <source>
        <dbReference type="EMBL" id="SPL61603.1"/>
    </source>
</evidence>
<reference evidence="2" key="1">
    <citation type="submission" date="2017-12" db="EMBL/GenBank/DDBJ databases">
        <authorList>
            <person name="Diaz M."/>
        </authorList>
    </citation>
    <scope>NUCLEOTIDE SEQUENCE [LARGE SCALE GENOMIC DNA]</scope>
    <source>
        <strain evidence="2">FI11154</strain>
    </source>
</reference>
<gene>
    <name evidence="1" type="ORF">OHAE_4395</name>
</gene>
<evidence type="ECO:0000313" key="2">
    <source>
        <dbReference type="Proteomes" id="UP000246073"/>
    </source>
</evidence>
<dbReference type="AlphaFoldDB" id="A0A2P9HBX9"/>
<dbReference type="Proteomes" id="UP000246073">
    <property type="component" value="Unassembled WGS sequence"/>
</dbReference>
<proteinExistence type="predicted"/>
<organism evidence="1 2">
    <name type="scientific">Ochrobactrum soli</name>
    <dbReference type="NCBI Taxonomy" id="2448455"/>
    <lineage>
        <taxon>Bacteria</taxon>
        <taxon>Pseudomonadati</taxon>
        <taxon>Pseudomonadota</taxon>
        <taxon>Alphaproteobacteria</taxon>
        <taxon>Hyphomicrobiales</taxon>
        <taxon>Brucellaceae</taxon>
        <taxon>Brucella/Ochrobactrum group</taxon>
        <taxon>Ochrobactrum</taxon>
    </lineage>
</organism>
<protein>
    <submittedName>
        <fullName evidence="1">Uncharacterized protein</fullName>
    </submittedName>
</protein>
<sequence length="55" mass="6042">MVGSIDSFREDSFMGQSSFGFAVERAMPVVRHVKSVLYPGGCGFNAQMRETILVV</sequence>
<dbReference type="EMBL" id="OOFM01000001">
    <property type="protein sequence ID" value="SPL61603.1"/>
    <property type="molecule type" value="Genomic_DNA"/>
</dbReference>
<name>A0A2P9HBX9_9HYPH</name>
<accession>A0A2P9HBX9</accession>